<dbReference type="InterPro" id="IPR026841">
    <property type="entry name" value="Aur1/Ipt1"/>
</dbReference>
<feature type="transmembrane region" description="Helical" evidence="5">
    <location>
        <begin position="137"/>
        <end position="156"/>
    </location>
</feature>
<evidence type="ECO:0000256" key="5">
    <source>
        <dbReference type="SAM" id="Phobius"/>
    </source>
</evidence>
<evidence type="ECO:0000256" key="1">
    <source>
        <dbReference type="ARBA" id="ARBA00004141"/>
    </source>
</evidence>
<feature type="transmembrane region" description="Helical" evidence="5">
    <location>
        <begin position="197"/>
        <end position="216"/>
    </location>
</feature>
<dbReference type="EMBL" id="CP003696">
    <property type="protein sequence ID" value="AGP31273.1"/>
    <property type="molecule type" value="Genomic_DNA"/>
</dbReference>
<evidence type="ECO:0000313" key="8">
    <source>
        <dbReference type="Proteomes" id="UP000014809"/>
    </source>
</evidence>
<dbReference type="STRING" id="1200352.A606_08140"/>
<keyword evidence="3 5" id="KW-1133">Transmembrane helix</keyword>
<dbReference type="RefSeq" id="WP_020441633.1">
    <property type="nucleotide sequence ID" value="NC_021663.1"/>
</dbReference>
<dbReference type="Pfam" id="PF14378">
    <property type="entry name" value="PAP2_3"/>
    <property type="match status" value="1"/>
</dbReference>
<keyword evidence="2 5" id="KW-0812">Transmembrane</keyword>
<reference evidence="7 8" key="1">
    <citation type="submission" date="2012-06" db="EMBL/GenBank/DDBJ databases">
        <title>Complete genome sequence of Corynebacterium terpenotabidum Y-11 (=DSM 44721).</title>
        <authorList>
            <person name="Ruckert C."/>
            <person name="Albersmeier A."/>
            <person name="Al-Dilaimi A."/>
            <person name="Szczepanowski R."/>
            <person name="Kalinowski J."/>
        </authorList>
    </citation>
    <scope>NUCLEOTIDE SEQUENCE [LARGE SCALE GENOMIC DNA]</scope>
    <source>
        <strain evidence="7 8">Y-11</strain>
    </source>
</reference>
<dbReference type="CDD" id="cd03386">
    <property type="entry name" value="PAP2_Aur1_like"/>
    <property type="match status" value="1"/>
</dbReference>
<gene>
    <name evidence="7" type="ORF">A606_08140</name>
</gene>
<dbReference type="eggNOG" id="COG0671">
    <property type="taxonomic scope" value="Bacteria"/>
</dbReference>
<dbReference type="HOGENOM" id="CLU_056733_2_0_11"/>
<dbReference type="KEGG" id="cter:A606_08140"/>
<dbReference type="GO" id="GO:0016020">
    <property type="term" value="C:membrane"/>
    <property type="evidence" value="ECO:0007669"/>
    <property type="project" value="UniProtKB-SubCell"/>
</dbReference>
<sequence>MRSAGDSDLAVTTDDSAAERPVQSTVQLSGIPVRILNYLVKPRWWFELAMIYGIYAVYSLIRNSVHNVEQTAFRNGAHILNFEDNWGLAWERGLNTFLDNTPSAAAVCAVVYASLHFVVTPGTLVWMYICHHRQYRFASTVLIFTTCLALIGFYALPTAPPRMFGTEGFVDIMAKTGSWGWWPESGTPASDNISNQFAAMPSLHCAWATFCGIVIVMYTKKQIVRVLGALYPLLTYIVVMGTANHYLLDVVGGLVTLAAGFLLAWLLRMAWRTYLAGHLDPRIVDQLTEKGAA</sequence>
<protein>
    <recommendedName>
        <fullName evidence="6">Inositolphosphotransferase Aur1/Ipt1 domain-containing protein</fullName>
    </recommendedName>
</protein>
<proteinExistence type="predicted"/>
<feature type="transmembrane region" description="Helical" evidence="5">
    <location>
        <begin position="246"/>
        <end position="267"/>
    </location>
</feature>
<comment type="subcellular location">
    <subcellularLocation>
        <location evidence="1">Membrane</location>
        <topology evidence="1">Multi-pass membrane protein</topology>
    </subcellularLocation>
</comment>
<keyword evidence="8" id="KW-1185">Reference proteome</keyword>
<dbReference type="PANTHER" id="PTHR31310">
    <property type="match status" value="1"/>
</dbReference>
<feature type="transmembrane region" description="Helical" evidence="5">
    <location>
        <begin position="44"/>
        <end position="61"/>
    </location>
</feature>
<feature type="transmembrane region" description="Helical" evidence="5">
    <location>
        <begin position="104"/>
        <end position="130"/>
    </location>
</feature>
<organism evidence="7 8">
    <name type="scientific">Corynebacterium terpenotabidum Y-11</name>
    <dbReference type="NCBI Taxonomy" id="1200352"/>
    <lineage>
        <taxon>Bacteria</taxon>
        <taxon>Bacillati</taxon>
        <taxon>Actinomycetota</taxon>
        <taxon>Actinomycetes</taxon>
        <taxon>Mycobacteriales</taxon>
        <taxon>Corynebacteriaceae</taxon>
        <taxon>Corynebacterium</taxon>
    </lineage>
</organism>
<keyword evidence="4 5" id="KW-0472">Membrane</keyword>
<dbReference type="InterPro" id="IPR052185">
    <property type="entry name" value="IPC_Synthase-Related"/>
</dbReference>
<dbReference type="PATRIC" id="fig|1200352.3.peg.1656"/>
<name>S4XL15_9CORY</name>
<feature type="transmembrane region" description="Helical" evidence="5">
    <location>
        <begin position="223"/>
        <end position="240"/>
    </location>
</feature>
<evidence type="ECO:0000256" key="4">
    <source>
        <dbReference type="ARBA" id="ARBA00023136"/>
    </source>
</evidence>
<feature type="domain" description="Inositolphosphotransferase Aur1/Ipt1" evidence="6">
    <location>
        <begin position="78"/>
        <end position="263"/>
    </location>
</feature>
<dbReference type="AlphaFoldDB" id="S4XL15"/>
<evidence type="ECO:0000313" key="7">
    <source>
        <dbReference type="EMBL" id="AGP31273.1"/>
    </source>
</evidence>
<dbReference type="OrthoDB" id="5241565at2"/>
<evidence type="ECO:0000259" key="6">
    <source>
        <dbReference type="Pfam" id="PF14378"/>
    </source>
</evidence>
<dbReference type="PANTHER" id="PTHR31310:SF7">
    <property type="entry name" value="PA-PHOSPHATASE RELATED-FAMILY PROTEIN DDB_G0268928"/>
    <property type="match status" value="1"/>
</dbReference>
<evidence type="ECO:0000256" key="2">
    <source>
        <dbReference type="ARBA" id="ARBA00022692"/>
    </source>
</evidence>
<accession>S4XL15</accession>
<dbReference type="Proteomes" id="UP000014809">
    <property type="component" value="Chromosome"/>
</dbReference>
<evidence type="ECO:0000256" key="3">
    <source>
        <dbReference type="ARBA" id="ARBA00022989"/>
    </source>
</evidence>